<keyword evidence="4 7" id="KW-0812">Transmembrane</keyword>
<dbReference type="PANTHER" id="PTHR43386">
    <property type="entry name" value="OLIGOPEPTIDE TRANSPORT SYSTEM PERMEASE PROTEIN APPC"/>
    <property type="match status" value="1"/>
</dbReference>
<dbReference type="InterPro" id="IPR000515">
    <property type="entry name" value="MetI-like"/>
</dbReference>
<dbReference type="CDD" id="cd06261">
    <property type="entry name" value="TM_PBP2"/>
    <property type="match status" value="1"/>
</dbReference>
<feature type="transmembrane region" description="Helical" evidence="7">
    <location>
        <begin position="121"/>
        <end position="144"/>
    </location>
</feature>
<keyword evidence="2 7" id="KW-0813">Transport</keyword>
<protein>
    <submittedName>
        <fullName evidence="10">Peptide ABC transporter permease</fullName>
    </submittedName>
</protein>
<evidence type="ECO:0000259" key="9">
    <source>
        <dbReference type="PROSITE" id="PS50928"/>
    </source>
</evidence>
<reference evidence="10" key="1">
    <citation type="submission" date="2023-03" db="EMBL/GenBank/DDBJ databases">
        <title>Actinorhabdospora filicis NBRC 111898.</title>
        <authorList>
            <person name="Ichikawa N."/>
            <person name="Sato H."/>
            <person name="Tonouchi N."/>
        </authorList>
    </citation>
    <scope>NUCLEOTIDE SEQUENCE</scope>
    <source>
        <strain evidence="10">NBRC 111898</strain>
    </source>
</reference>
<evidence type="ECO:0000256" key="2">
    <source>
        <dbReference type="ARBA" id="ARBA00022448"/>
    </source>
</evidence>
<gene>
    <name evidence="10" type="ORF">Afil01_12870</name>
</gene>
<feature type="transmembrane region" description="Helical" evidence="7">
    <location>
        <begin position="156"/>
        <end position="176"/>
    </location>
</feature>
<comment type="subcellular location">
    <subcellularLocation>
        <location evidence="1 7">Cell membrane</location>
        <topology evidence="1 7">Multi-pass membrane protein</topology>
    </subcellularLocation>
</comment>
<sequence length="324" mass="34504">MSSDPNALPPNDERAAIAEGEAASTEKRVTAELTEVSGRPRSLASDAFRDLRKNPIAIISAVIIVILVVMAIFPTLFTHKDPTDCALGRSLKPPSSEAWFGYNFQGCDIYARTIHGARASLMVGIGSVIVVAFIAIVLGMLAGYYGGLADAIIARFTDIILGIPLLLGAIVILSGFKNNSNMWLGLLMVIAALGLLGWTSAMRIVRGSVLSARNQDYVQAARMLGATNWRIMTRHIGPNAMAPVIVVLTIALGSFIATEATLSFLGIGLKPPWISWGGDIADATARVRNALGPVLFPSSFLALTVLAFIMLGDAVREAFDPKLR</sequence>
<dbReference type="RefSeq" id="WP_285661657.1">
    <property type="nucleotide sequence ID" value="NZ_BSTX01000001.1"/>
</dbReference>
<dbReference type="Gene3D" id="1.10.3720.10">
    <property type="entry name" value="MetI-like"/>
    <property type="match status" value="1"/>
</dbReference>
<organism evidence="10 11">
    <name type="scientific">Actinorhabdospora filicis</name>
    <dbReference type="NCBI Taxonomy" id="1785913"/>
    <lineage>
        <taxon>Bacteria</taxon>
        <taxon>Bacillati</taxon>
        <taxon>Actinomycetota</taxon>
        <taxon>Actinomycetes</taxon>
        <taxon>Micromonosporales</taxon>
        <taxon>Micromonosporaceae</taxon>
        <taxon>Actinorhabdospora</taxon>
    </lineage>
</organism>
<dbReference type="InterPro" id="IPR035906">
    <property type="entry name" value="MetI-like_sf"/>
</dbReference>
<dbReference type="GO" id="GO:0055085">
    <property type="term" value="P:transmembrane transport"/>
    <property type="evidence" value="ECO:0007669"/>
    <property type="project" value="InterPro"/>
</dbReference>
<dbReference type="Pfam" id="PF00528">
    <property type="entry name" value="BPD_transp_1"/>
    <property type="match status" value="1"/>
</dbReference>
<dbReference type="PROSITE" id="PS50928">
    <property type="entry name" value="ABC_TM1"/>
    <property type="match status" value="1"/>
</dbReference>
<evidence type="ECO:0000256" key="1">
    <source>
        <dbReference type="ARBA" id="ARBA00004651"/>
    </source>
</evidence>
<keyword evidence="3" id="KW-1003">Cell membrane</keyword>
<feature type="region of interest" description="Disordered" evidence="8">
    <location>
        <begin position="1"/>
        <end position="25"/>
    </location>
</feature>
<dbReference type="GO" id="GO:0005886">
    <property type="term" value="C:plasma membrane"/>
    <property type="evidence" value="ECO:0007669"/>
    <property type="project" value="UniProtKB-SubCell"/>
</dbReference>
<dbReference type="EMBL" id="BSTX01000001">
    <property type="protein sequence ID" value="GLZ76480.1"/>
    <property type="molecule type" value="Genomic_DNA"/>
</dbReference>
<evidence type="ECO:0000256" key="3">
    <source>
        <dbReference type="ARBA" id="ARBA00022475"/>
    </source>
</evidence>
<evidence type="ECO:0000256" key="5">
    <source>
        <dbReference type="ARBA" id="ARBA00022989"/>
    </source>
</evidence>
<feature type="transmembrane region" description="Helical" evidence="7">
    <location>
        <begin position="182"/>
        <end position="205"/>
    </location>
</feature>
<evidence type="ECO:0000313" key="10">
    <source>
        <dbReference type="EMBL" id="GLZ76480.1"/>
    </source>
</evidence>
<dbReference type="AlphaFoldDB" id="A0A9W6SG14"/>
<evidence type="ECO:0000256" key="6">
    <source>
        <dbReference type="ARBA" id="ARBA00023136"/>
    </source>
</evidence>
<evidence type="ECO:0000256" key="7">
    <source>
        <dbReference type="RuleBase" id="RU363032"/>
    </source>
</evidence>
<feature type="transmembrane region" description="Helical" evidence="7">
    <location>
        <begin position="240"/>
        <end position="267"/>
    </location>
</feature>
<feature type="transmembrane region" description="Helical" evidence="7">
    <location>
        <begin position="56"/>
        <end position="77"/>
    </location>
</feature>
<dbReference type="InterPro" id="IPR025966">
    <property type="entry name" value="OppC_N"/>
</dbReference>
<feature type="transmembrane region" description="Helical" evidence="7">
    <location>
        <begin position="294"/>
        <end position="315"/>
    </location>
</feature>
<dbReference type="Pfam" id="PF12911">
    <property type="entry name" value="OppC_N"/>
    <property type="match status" value="1"/>
</dbReference>
<evidence type="ECO:0000256" key="4">
    <source>
        <dbReference type="ARBA" id="ARBA00022692"/>
    </source>
</evidence>
<dbReference type="Proteomes" id="UP001165079">
    <property type="component" value="Unassembled WGS sequence"/>
</dbReference>
<comment type="similarity">
    <text evidence="7">Belongs to the binding-protein-dependent transport system permease family.</text>
</comment>
<keyword evidence="5 7" id="KW-1133">Transmembrane helix</keyword>
<keyword evidence="6 7" id="KW-0472">Membrane</keyword>
<dbReference type="InterPro" id="IPR050366">
    <property type="entry name" value="BP-dependent_transpt_permease"/>
</dbReference>
<accession>A0A9W6SG14</accession>
<comment type="caution">
    <text evidence="10">The sequence shown here is derived from an EMBL/GenBank/DDBJ whole genome shotgun (WGS) entry which is preliminary data.</text>
</comment>
<feature type="domain" description="ABC transmembrane type-1" evidence="9">
    <location>
        <begin position="117"/>
        <end position="312"/>
    </location>
</feature>
<dbReference type="PANTHER" id="PTHR43386:SF6">
    <property type="entry name" value="ABC TRANSPORTER PERMEASE PROTEIN"/>
    <property type="match status" value="1"/>
</dbReference>
<evidence type="ECO:0000313" key="11">
    <source>
        <dbReference type="Proteomes" id="UP001165079"/>
    </source>
</evidence>
<name>A0A9W6SG14_9ACTN</name>
<evidence type="ECO:0000256" key="8">
    <source>
        <dbReference type="SAM" id="MobiDB-lite"/>
    </source>
</evidence>
<keyword evidence="11" id="KW-1185">Reference proteome</keyword>
<proteinExistence type="inferred from homology"/>
<dbReference type="SUPFAM" id="SSF161098">
    <property type="entry name" value="MetI-like"/>
    <property type="match status" value="1"/>
</dbReference>